<dbReference type="Gene3D" id="3.40.50.300">
    <property type="entry name" value="P-loop containing nucleotide triphosphate hydrolases"/>
    <property type="match status" value="1"/>
</dbReference>
<dbReference type="Pfam" id="PF08299">
    <property type="entry name" value="Bac_DnaA_C"/>
    <property type="match status" value="1"/>
</dbReference>
<dbReference type="SUPFAM" id="SSF48295">
    <property type="entry name" value="TrpR-like"/>
    <property type="match status" value="1"/>
</dbReference>
<dbReference type="InterPro" id="IPR003593">
    <property type="entry name" value="AAA+_ATPase"/>
</dbReference>
<dbReference type="InterPro" id="IPR010921">
    <property type="entry name" value="Trp_repressor/repl_initiator"/>
</dbReference>
<organism evidence="11 12">
    <name type="scientific">Limnoglobus roseus</name>
    <dbReference type="NCBI Taxonomy" id="2598579"/>
    <lineage>
        <taxon>Bacteria</taxon>
        <taxon>Pseudomonadati</taxon>
        <taxon>Planctomycetota</taxon>
        <taxon>Planctomycetia</taxon>
        <taxon>Gemmatales</taxon>
        <taxon>Gemmataceae</taxon>
        <taxon>Limnoglobus</taxon>
    </lineage>
</organism>
<feature type="domain" description="AAA+ ATPase" evidence="9">
    <location>
        <begin position="176"/>
        <end position="309"/>
    </location>
</feature>
<keyword evidence="1" id="KW-0963">Cytoplasm</keyword>
<dbReference type="SMART" id="SM00760">
    <property type="entry name" value="Bac_DnaA_C"/>
    <property type="match status" value="1"/>
</dbReference>
<dbReference type="InterPro" id="IPR013159">
    <property type="entry name" value="DnaA_C"/>
</dbReference>
<dbReference type="PANTHER" id="PTHR30050">
    <property type="entry name" value="CHROMOSOMAL REPLICATION INITIATOR PROTEIN DNAA"/>
    <property type="match status" value="1"/>
</dbReference>
<keyword evidence="2 7" id="KW-0235">DNA replication</keyword>
<dbReference type="PANTHER" id="PTHR30050:SF2">
    <property type="entry name" value="CHROMOSOMAL REPLICATION INITIATOR PROTEIN DNAA"/>
    <property type="match status" value="1"/>
</dbReference>
<evidence type="ECO:0000256" key="5">
    <source>
        <dbReference type="ARBA" id="ARBA00023121"/>
    </source>
</evidence>
<gene>
    <name evidence="11" type="ORF">PX52LOC_02247</name>
</gene>
<keyword evidence="5" id="KW-0446">Lipid-binding</keyword>
<dbReference type="CDD" id="cd00009">
    <property type="entry name" value="AAA"/>
    <property type="match status" value="1"/>
</dbReference>
<dbReference type="Proteomes" id="UP000324974">
    <property type="component" value="Chromosome"/>
</dbReference>
<evidence type="ECO:0000313" key="11">
    <source>
        <dbReference type="EMBL" id="QEL15332.1"/>
    </source>
</evidence>
<keyword evidence="6 7" id="KW-0238">DNA-binding</keyword>
<proteinExistence type="inferred from homology"/>
<evidence type="ECO:0000256" key="3">
    <source>
        <dbReference type="ARBA" id="ARBA00022741"/>
    </source>
</evidence>
<evidence type="ECO:0000256" key="8">
    <source>
        <dbReference type="RuleBase" id="RU004227"/>
    </source>
</evidence>
<evidence type="ECO:0000256" key="1">
    <source>
        <dbReference type="ARBA" id="ARBA00022490"/>
    </source>
</evidence>
<dbReference type="PRINTS" id="PR00051">
    <property type="entry name" value="DNAA"/>
</dbReference>
<keyword evidence="4 7" id="KW-0067">ATP-binding</keyword>
<accession>A0A5C1AC06</accession>
<comment type="function">
    <text evidence="7">Plays an essential role in the initiation and regulation of chromosomal replication. ATP-DnaA binds to the origin of replication (oriC) to initiate formation of the DNA replication initiation complex once per cell cycle. Binds the DnaA box (a 9 base pair repeat at the origin) and separates the double-stranded (ds)DNA. Forms a right-handed helical filament on oriC DNA; dsDNA binds to the exterior of the filament while single-stranded (ss)DNA is stabiized in the filament's interior. The ATP-DnaA-oriC complex binds and stabilizes one strand of the AT-rich DNA unwinding element (DUE), permitting loading of DNA polymerase. After initiation quickly degrades to an ADP-DnaA complex that is not apt for DNA replication. Binds acidic phospholipids.</text>
</comment>
<evidence type="ECO:0000313" key="12">
    <source>
        <dbReference type="Proteomes" id="UP000324974"/>
    </source>
</evidence>
<dbReference type="GO" id="GO:0005524">
    <property type="term" value="F:ATP binding"/>
    <property type="evidence" value="ECO:0007669"/>
    <property type="project" value="UniProtKB-KW"/>
</dbReference>
<dbReference type="EMBL" id="CP042425">
    <property type="protein sequence ID" value="QEL15332.1"/>
    <property type="molecule type" value="Genomic_DNA"/>
</dbReference>
<dbReference type="SMART" id="SM00382">
    <property type="entry name" value="AAA"/>
    <property type="match status" value="1"/>
</dbReference>
<keyword evidence="3 7" id="KW-0547">Nucleotide-binding</keyword>
<dbReference type="KEGG" id="lrs:PX52LOC_02247"/>
<evidence type="ECO:0000256" key="7">
    <source>
        <dbReference type="RuleBase" id="RU000577"/>
    </source>
</evidence>
<sequence>MNLGRAKTPITDDPLPRVEAAFVGRIGAARYQLWFASNAKFVWLEHEFVVVARTAHFQDWAADKFGPALRDAVAEACGQVPVRFVTDADLFAEPSAEPKPIAEPVKPTGPKPQLNLFGEPPAPPTPKEVLKRQKDELQAAAKHARKWKTFAEFAVGPSNRVAHAAAVAVAEEPGLGPNPLVLHGPVGTGKTHLLEGIHSAMRKRGPEGRALFVTAEEFTNRFVQSNRFNKMGTFRKQFRECSALLLDDLNFLENKKATQEEFLHTLDALVSDGRQVVVTTDCHPRLADKLIPELVDRLLGGAAWSLLPPDDETRLDILRRKAANSPIGEDVLKFLARNLKGNVRELEGAINSVRHFAKVTGQPVTVSLAREALGDLLRHVVRAITVADVDAAVCRVLRLSVGQLQSKSRSWQVSHPRMIAVYLARKHTAATYGEIAKHFGVKQHSTAVAGEKKVRSWLTSNEQLNLGDRRWTAKDLIDRVERELQK</sequence>
<protein>
    <recommendedName>
        <fullName evidence="7">Chromosomal replication initiator protein DnaA</fullName>
    </recommendedName>
</protein>
<name>A0A5C1AC06_9BACT</name>
<dbReference type="InterPro" id="IPR013317">
    <property type="entry name" value="DnaA_dom"/>
</dbReference>
<comment type="similarity">
    <text evidence="8">Belongs to the DnaA family.</text>
</comment>
<feature type="domain" description="Chromosomal replication initiator DnaA C-terminal" evidence="10">
    <location>
        <begin position="385"/>
        <end position="454"/>
    </location>
</feature>
<dbReference type="Pfam" id="PF00308">
    <property type="entry name" value="Bac_DnaA"/>
    <property type="match status" value="1"/>
</dbReference>
<evidence type="ECO:0000256" key="6">
    <source>
        <dbReference type="ARBA" id="ARBA00023125"/>
    </source>
</evidence>
<dbReference type="AlphaFoldDB" id="A0A5C1AC06"/>
<evidence type="ECO:0000259" key="10">
    <source>
        <dbReference type="SMART" id="SM00760"/>
    </source>
</evidence>
<keyword evidence="12" id="KW-1185">Reference proteome</keyword>
<dbReference type="Gene3D" id="1.10.8.60">
    <property type="match status" value="1"/>
</dbReference>
<dbReference type="GO" id="GO:0003688">
    <property type="term" value="F:DNA replication origin binding"/>
    <property type="evidence" value="ECO:0007669"/>
    <property type="project" value="TreeGrafter"/>
</dbReference>
<dbReference type="GO" id="GO:0006275">
    <property type="term" value="P:regulation of DNA replication"/>
    <property type="evidence" value="ECO:0007669"/>
    <property type="project" value="InterPro"/>
</dbReference>
<dbReference type="InterPro" id="IPR027417">
    <property type="entry name" value="P-loop_NTPase"/>
</dbReference>
<evidence type="ECO:0000256" key="2">
    <source>
        <dbReference type="ARBA" id="ARBA00022705"/>
    </source>
</evidence>
<reference evidence="12" key="1">
    <citation type="submission" date="2019-08" db="EMBL/GenBank/DDBJ databases">
        <title>Limnoglobus roseus gen. nov., sp. nov., a novel freshwater planctomycete with a giant genome from the family Gemmataceae.</title>
        <authorList>
            <person name="Kulichevskaya I.S."/>
            <person name="Naumoff D.G."/>
            <person name="Miroshnikov K."/>
            <person name="Ivanova A."/>
            <person name="Philippov D.A."/>
            <person name="Hakobyan A."/>
            <person name="Rijpstra I.C."/>
            <person name="Sinninghe Damste J.S."/>
            <person name="Liesack W."/>
            <person name="Dedysh S.N."/>
        </authorList>
    </citation>
    <scope>NUCLEOTIDE SEQUENCE [LARGE SCALE GENOMIC DNA]</scope>
    <source>
        <strain evidence="12">PX52</strain>
    </source>
</reference>
<evidence type="ECO:0000256" key="4">
    <source>
        <dbReference type="ARBA" id="ARBA00022840"/>
    </source>
</evidence>
<dbReference type="InterPro" id="IPR020591">
    <property type="entry name" value="Chromosome_initiator_DnaA-like"/>
</dbReference>
<evidence type="ECO:0000259" key="9">
    <source>
        <dbReference type="SMART" id="SM00382"/>
    </source>
</evidence>
<dbReference type="CDD" id="cd06571">
    <property type="entry name" value="Bac_DnaA_C"/>
    <property type="match status" value="1"/>
</dbReference>
<dbReference type="SUPFAM" id="SSF52540">
    <property type="entry name" value="P-loop containing nucleoside triphosphate hydrolases"/>
    <property type="match status" value="1"/>
</dbReference>
<dbReference type="GO" id="GO:0008289">
    <property type="term" value="F:lipid binding"/>
    <property type="evidence" value="ECO:0007669"/>
    <property type="project" value="UniProtKB-KW"/>
</dbReference>
<dbReference type="RefSeq" id="WP_246173693.1">
    <property type="nucleotide sequence ID" value="NZ_CP042425.1"/>
</dbReference>
<dbReference type="GO" id="GO:0006270">
    <property type="term" value="P:DNA replication initiation"/>
    <property type="evidence" value="ECO:0007669"/>
    <property type="project" value="InterPro"/>
</dbReference>
<dbReference type="GO" id="GO:0005886">
    <property type="term" value="C:plasma membrane"/>
    <property type="evidence" value="ECO:0007669"/>
    <property type="project" value="TreeGrafter"/>
</dbReference>
<dbReference type="Gene3D" id="1.10.1750.10">
    <property type="match status" value="1"/>
</dbReference>